<dbReference type="PANTHER" id="PTHR15462">
    <property type="entry name" value="SERINE PROTEASE"/>
    <property type="match status" value="1"/>
</dbReference>
<dbReference type="Proteomes" id="UP001501777">
    <property type="component" value="Unassembled WGS sequence"/>
</dbReference>
<dbReference type="SUPFAM" id="SSF50494">
    <property type="entry name" value="Trypsin-like serine proteases"/>
    <property type="match status" value="1"/>
</dbReference>
<reference evidence="4 5" key="1">
    <citation type="journal article" date="2019" name="Int. J. Syst. Evol. Microbiol.">
        <title>The Global Catalogue of Microorganisms (GCM) 10K type strain sequencing project: providing services to taxonomists for standard genome sequencing and annotation.</title>
        <authorList>
            <consortium name="The Broad Institute Genomics Platform"/>
            <consortium name="The Broad Institute Genome Sequencing Center for Infectious Disease"/>
            <person name="Wu L."/>
            <person name="Ma J."/>
        </authorList>
    </citation>
    <scope>NUCLEOTIDE SEQUENCE [LARGE SCALE GENOMIC DNA]</scope>
    <source>
        <strain evidence="4 5">JCM 4395</strain>
    </source>
</reference>
<protein>
    <submittedName>
        <fullName evidence="4">Trypsin-like peptidase domain-containing protein</fullName>
    </submittedName>
</protein>
<feature type="chain" id="PRO_5047434766" evidence="3">
    <location>
        <begin position="31"/>
        <end position="281"/>
    </location>
</feature>
<evidence type="ECO:0000256" key="3">
    <source>
        <dbReference type="SAM" id="SignalP"/>
    </source>
</evidence>
<dbReference type="Gene3D" id="2.40.10.10">
    <property type="entry name" value="Trypsin-like serine proteases"/>
    <property type="match status" value="2"/>
</dbReference>
<dbReference type="InterPro" id="IPR050966">
    <property type="entry name" value="Glutamyl_endopeptidase"/>
</dbReference>
<evidence type="ECO:0000313" key="5">
    <source>
        <dbReference type="Proteomes" id="UP001501777"/>
    </source>
</evidence>
<dbReference type="InterPro" id="IPR009003">
    <property type="entry name" value="Peptidase_S1_PA"/>
</dbReference>
<organism evidence="4 5">
    <name type="scientific">Streptomyces longisporus</name>
    <dbReference type="NCBI Taxonomy" id="1948"/>
    <lineage>
        <taxon>Bacteria</taxon>
        <taxon>Bacillati</taxon>
        <taxon>Actinomycetota</taxon>
        <taxon>Actinomycetes</taxon>
        <taxon>Kitasatosporales</taxon>
        <taxon>Streptomycetaceae</taxon>
        <taxon>Streptomyces</taxon>
    </lineage>
</organism>
<dbReference type="PROSITE" id="PS00134">
    <property type="entry name" value="TRYPSIN_HIS"/>
    <property type="match status" value="1"/>
</dbReference>
<evidence type="ECO:0000313" key="4">
    <source>
        <dbReference type="EMBL" id="GAA2486911.1"/>
    </source>
</evidence>
<dbReference type="RefSeq" id="WP_344400367.1">
    <property type="nucleotide sequence ID" value="NZ_BAAASG010000007.1"/>
</dbReference>
<keyword evidence="5" id="KW-1185">Reference proteome</keyword>
<feature type="signal peptide" evidence="3">
    <location>
        <begin position="1"/>
        <end position="30"/>
    </location>
</feature>
<dbReference type="InterPro" id="IPR043504">
    <property type="entry name" value="Peptidase_S1_PA_chymotrypsin"/>
</dbReference>
<feature type="region of interest" description="Disordered" evidence="2">
    <location>
        <begin position="36"/>
        <end position="62"/>
    </location>
</feature>
<keyword evidence="1 3" id="KW-0732">Signal</keyword>
<evidence type="ECO:0000256" key="1">
    <source>
        <dbReference type="ARBA" id="ARBA00022729"/>
    </source>
</evidence>
<dbReference type="Pfam" id="PF13365">
    <property type="entry name" value="Trypsin_2"/>
    <property type="match status" value="1"/>
</dbReference>
<proteinExistence type="predicted"/>
<evidence type="ECO:0000256" key="2">
    <source>
        <dbReference type="SAM" id="MobiDB-lite"/>
    </source>
</evidence>
<sequence length="281" mass="29275">MERISRIMVTSRHALLGVVMMFTLASSVAAAEVGHRHPGRASEVPSSGGKAGSAGQARPPTQALGATVDVVADRASARIGALFGADRADDLAGGHLCTASVVHSPQRDLVVTAAHCVGDASTDLVFVPGYRDGHAPYGVWKLDHRYLPDGWTKDQDEDSDLAFATVDEQDGRAIEDVVGANRFTPGTTTGATPVTVVGYPDSRETPISCTNKPTAYSSTQQRIDCPAFTQGTSGSPWINDAGQVVGVLGGYDQGGDTDDVSYSVTLGNQAADLYKTAISNP</sequence>
<accession>A0ABN3LPE6</accession>
<gene>
    <name evidence="4" type="ORF">GCM10010276_26540</name>
</gene>
<name>A0ABN3LPE6_STRLO</name>
<dbReference type="EMBL" id="BAAASG010000007">
    <property type="protein sequence ID" value="GAA2486911.1"/>
    <property type="molecule type" value="Genomic_DNA"/>
</dbReference>
<comment type="caution">
    <text evidence="4">The sequence shown here is derived from an EMBL/GenBank/DDBJ whole genome shotgun (WGS) entry which is preliminary data.</text>
</comment>
<dbReference type="PANTHER" id="PTHR15462:SF8">
    <property type="entry name" value="SERINE PROTEASE"/>
    <property type="match status" value="1"/>
</dbReference>
<dbReference type="InterPro" id="IPR018114">
    <property type="entry name" value="TRYPSIN_HIS"/>
</dbReference>